<dbReference type="SUPFAM" id="SSF51215">
    <property type="entry name" value="Regulatory protein AraC"/>
    <property type="match status" value="1"/>
</dbReference>
<keyword evidence="1" id="KW-0963">Cytoplasm</keyword>
<organism evidence="7 8">
    <name type="scientific">Paenibacillus sacheonensis</name>
    <dbReference type="NCBI Taxonomy" id="742054"/>
    <lineage>
        <taxon>Bacteria</taxon>
        <taxon>Bacillati</taxon>
        <taxon>Bacillota</taxon>
        <taxon>Bacilli</taxon>
        <taxon>Bacillales</taxon>
        <taxon>Paenibacillaceae</taxon>
        <taxon>Paenibacillus</taxon>
    </lineage>
</organism>
<dbReference type="InterPro" id="IPR037923">
    <property type="entry name" value="HTH-like"/>
</dbReference>
<dbReference type="PANTHER" id="PTHR46796:SF13">
    <property type="entry name" value="HTH-TYPE TRANSCRIPTIONAL ACTIVATOR RHAS"/>
    <property type="match status" value="1"/>
</dbReference>
<dbReference type="InterPro" id="IPR018062">
    <property type="entry name" value="HTH_AraC-typ_CS"/>
</dbReference>
<evidence type="ECO:0000256" key="4">
    <source>
        <dbReference type="ARBA" id="ARBA00023159"/>
    </source>
</evidence>
<reference evidence="7 8" key="1">
    <citation type="submission" date="2020-01" db="EMBL/GenBank/DDBJ databases">
        <title>Paenibacillus soybeanensis sp. nov. isolated from the nodules of soybean (Glycine max(L.) Merr).</title>
        <authorList>
            <person name="Wang H."/>
        </authorList>
    </citation>
    <scope>NUCLEOTIDE SEQUENCE [LARGE SCALE GENOMIC DNA]</scope>
    <source>
        <strain evidence="7 8">DSM 23054</strain>
    </source>
</reference>
<dbReference type="PROSITE" id="PS00041">
    <property type="entry name" value="HTH_ARAC_FAMILY_1"/>
    <property type="match status" value="1"/>
</dbReference>
<evidence type="ECO:0000256" key="2">
    <source>
        <dbReference type="ARBA" id="ARBA00023015"/>
    </source>
</evidence>
<dbReference type="InterPro" id="IPR009057">
    <property type="entry name" value="Homeodomain-like_sf"/>
</dbReference>
<dbReference type="SUPFAM" id="SSF46689">
    <property type="entry name" value="Homeodomain-like"/>
    <property type="match status" value="1"/>
</dbReference>
<evidence type="ECO:0000313" key="8">
    <source>
        <dbReference type="Proteomes" id="UP000558113"/>
    </source>
</evidence>
<dbReference type="InterPro" id="IPR050204">
    <property type="entry name" value="AraC_XylS_family_regulators"/>
</dbReference>
<name>A0A7X4YNH5_9BACL</name>
<keyword evidence="4" id="KW-0010">Activator</keyword>
<evidence type="ECO:0000256" key="1">
    <source>
        <dbReference type="ARBA" id="ARBA00022490"/>
    </source>
</evidence>
<dbReference type="Gene3D" id="1.10.10.60">
    <property type="entry name" value="Homeodomain-like"/>
    <property type="match status" value="2"/>
</dbReference>
<evidence type="ECO:0000256" key="3">
    <source>
        <dbReference type="ARBA" id="ARBA00023125"/>
    </source>
</evidence>
<keyword evidence="2" id="KW-0805">Transcription regulation</keyword>
<feature type="domain" description="HTH araC/xylS-type" evidence="6">
    <location>
        <begin position="177"/>
        <end position="275"/>
    </location>
</feature>
<dbReference type="Gene3D" id="2.60.120.10">
    <property type="entry name" value="Jelly Rolls"/>
    <property type="match status" value="1"/>
</dbReference>
<dbReference type="Pfam" id="PF12833">
    <property type="entry name" value="HTH_18"/>
    <property type="match status" value="1"/>
</dbReference>
<comment type="caution">
    <text evidence="7">The sequence shown here is derived from an EMBL/GenBank/DDBJ whole genome shotgun (WGS) entry which is preliminary data.</text>
</comment>
<dbReference type="InterPro" id="IPR003313">
    <property type="entry name" value="AraC-bd"/>
</dbReference>
<dbReference type="OrthoDB" id="2552966at2"/>
<dbReference type="PROSITE" id="PS01124">
    <property type="entry name" value="HTH_ARAC_FAMILY_2"/>
    <property type="match status" value="1"/>
</dbReference>
<keyword evidence="3" id="KW-0238">DNA-binding</keyword>
<keyword evidence="5" id="KW-0804">Transcription</keyword>
<evidence type="ECO:0000259" key="6">
    <source>
        <dbReference type="PROSITE" id="PS01124"/>
    </source>
</evidence>
<proteinExistence type="predicted"/>
<evidence type="ECO:0000313" key="7">
    <source>
        <dbReference type="EMBL" id="NBC68624.1"/>
    </source>
</evidence>
<dbReference type="PRINTS" id="PR00032">
    <property type="entry name" value="HTHARAC"/>
</dbReference>
<sequence>MNYTDIRLEHGFMAEEKIASLTEHELHTHDALEINIPLENSIRCTLLGGNYDAVPGDVFLFRPYEPHWNLIQEGNEPARWIMLLFSPAVAAQLPGGSKLLLPFYRMDVPPLIPADSPQAQEIGRLALTLVEEEKTRQPAWELQQFTALLQILVQLHRFYEAYESMQPGNGMDAADIVRSVEYMIACGTDEADMEEAIRLSGCGKTRFYGKFKELTGVTPHDFLIRLRLQHASHRLRMTDDPIVRIAHDCGFGSSSYFNNRFKAFYGITPRQFRKHGSRVPEQV</sequence>
<dbReference type="PANTHER" id="PTHR46796">
    <property type="entry name" value="HTH-TYPE TRANSCRIPTIONAL ACTIVATOR RHAS-RELATED"/>
    <property type="match status" value="1"/>
</dbReference>
<dbReference type="InterPro" id="IPR014710">
    <property type="entry name" value="RmlC-like_jellyroll"/>
</dbReference>
<dbReference type="InterPro" id="IPR018060">
    <property type="entry name" value="HTH_AraC"/>
</dbReference>
<dbReference type="InterPro" id="IPR020449">
    <property type="entry name" value="Tscrpt_reg_AraC-type_HTH"/>
</dbReference>
<gene>
    <name evidence="7" type="ORF">GT003_06465</name>
</gene>
<dbReference type="EMBL" id="JAAAMU010000003">
    <property type="protein sequence ID" value="NBC68624.1"/>
    <property type="molecule type" value="Genomic_DNA"/>
</dbReference>
<accession>A0A7X4YNH5</accession>
<keyword evidence="8" id="KW-1185">Reference proteome</keyword>
<dbReference type="Proteomes" id="UP000558113">
    <property type="component" value="Unassembled WGS sequence"/>
</dbReference>
<dbReference type="AlphaFoldDB" id="A0A7X4YNH5"/>
<dbReference type="GO" id="GO:0043565">
    <property type="term" value="F:sequence-specific DNA binding"/>
    <property type="evidence" value="ECO:0007669"/>
    <property type="project" value="InterPro"/>
</dbReference>
<protein>
    <submittedName>
        <fullName evidence="7">Helix-turn-helix domain-containing protein</fullName>
    </submittedName>
</protein>
<dbReference type="RefSeq" id="WP_161695642.1">
    <property type="nucleotide sequence ID" value="NZ_JAAAMU010000003.1"/>
</dbReference>
<dbReference type="SMART" id="SM00342">
    <property type="entry name" value="HTH_ARAC"/>
    <property type="match status" value="1"/>
</dbReference>
<dbReference type="GO" id="GO:0003700">
    <property type="term" value="F:DNA-binding transcription factor activity"/>
    <property type="evidence" value="ECO:0007669"/>
    <property type="project" value="InterPro"/>
</dbReference>
<evidence type="ECO:0000256" key="5">
    <source>
        <dbReference type="ARBA" id="ARBA00023163"/>
    </source>
</evidence>
<dbReference type="Pfam" id="PF02311">
    <property type="entry name" value="AraC_binding"/>
    <property type="match status" value="1"/>
</dbReference>